<gene>
    <name evidence="3" type="ORF">BI347_05260</name>
</gene>
<dbReference type="Pfam" id="PF01841">
    <property type="entry name" value="Transglut_core"/>
    <property type="match status" value="1"/>
</dbReference>
<feature type="transmembrane region" description="Helical" evidence="1">
    <location>
        <begin position="20"/>
        <end position="41"/>
    </location>
</feature>
<dbReference type="InterPro" id="IPR002931">
    <property type="entry name" value="Transglutaminase-like"/>
</dbReference>
<dbReference type="OrthoDB" id="9804872at2"/>
<dbReference type="AlphaFoldDB" id="A0A1S1X1C0"/>
<proteinExistence type="predicted"/>
<dbReference type="EMBL" id="MKCS01000001">
    <property type="protein sequence ID" value="OHX12986.1"/>
    <property type="molecule type" value="Genomic_DNA"/>
</dbReference>
<dbReference type="STRING" id="1903179.BI347_05260"/>
<evidence type="ECO:0000256" key="1">
    <source>
        <dbReference type="SAM" id="Phobius"/>
    </source>
</evidence>
<name>A0A1S1X1C0_9NEIS</name>
<organism evidence="3 4">
    <name type="scientific">Chromobacterium sphagni</name>
    <dbReference type="NCBI Taxonomy" id="1903179"/>
    <lineage>
        <taxon>Bacteria</taxon>
        <taxon>Pseudomonadati</taxon>
        <taxon>Pseudomonadota</taxon>
        <taxon>Betaproteobacteria</taxon>
        <taxon>Neisseriales</taxon>
        <taxon>Chromobacteriaceae</taxon>
        <taxon>Chromobacterium</taxon>
    </lineage>
</organism>
<feature type="transmembrane region" description="Helical" evidence="1">
    <location>
        <begin position="127"/>
        <end position="148"/>
    </location>
</feature>
<keyword evidence="1" id="KW-0472">Membrane</keyword>
<dbReference type="RefSeq" id="WP_071115451.1">
    <property type="nucleotide sequence ID" value="NZ_MKCS01000001.1"/>
</dbReference>
<feature type="domain" description="Transglutaminase-like" evidence="2">
    <location>
        <begin position="390"/>
        <end position="462"/>
    </location>
</feature>
<comment type="caution">
    <text evidence="3">The sequence shown here is derived from an EMBL/GenBank/DDBJ whole genome shotgun (WGS) entry which is preliminary data.</text>
</comment>
<dbReference type="InterPro" id="IPR038765">
    <property type="entry name" value="Papain-like_cys_pep_sf"/>
</dbReference>
<feature type="transmembrane region" description="Helical" evidence="1">
    <location>
        <begin position="53"/>
        <end position="72"/>
    </location>
</feature>
<keyword evidence="1" id="KW-0812">Transmembrane</keyword>
<dbReference type="SUPFAM" id="SSF54001">
    <property type="entry name" value="Cysteine proteinases"/>
    <property type="match status" value="1"/>
</dbReference>
<dbReference type="PANTHER" id="PTHR42736:SF1">
    <property type="entry name" value="PROTEIN-GLUTAMINE GAMMA-GLUTAMYLTRANSFERASE"/>
    <property type="match status" value="1"/>
</dbReference>
<keyword evidence="1" id="KW-1133">Transmembrane helix</keyword>
<feature type="transmembrane region" description="Helical" evidence="1">
    <location>
        <begin position="539"/>
        <end position="558"/>
    </location>
</feature>
<sequence length="642" mass="71111">MTPDAERGRSWPVLLALGWTALPLAWYLPWWLLALFVAALAGRARLEHGGGRLPSRWLLLPTLLAAIAMLWLSLQTLVGREGGVALLVLLIAFKAFETASLRDWRVLLALGFFLAAMPLLFDQSPLMAAWLVASLLLLTWATAVLAGALPRGSWRSAAQALLLSLPMMLVLFVVMPRLPEPLWSMPGQERAAASGLGEDMAPGSISQLILNREPAFSVAFTGAPPAQDQLYWRVMLLDDFDGQRWINVGGQRGEPLQQAEGRQVAYSMTLKPDKGRLPALDLPQRAAQGSHLEAGGLLRQDEKQDELARYALASRLGGRYPSPLSAAGQAFYRRLPPGNPRSRALAARLARQAGSEQAFAGEALQYLRLGGFSYTLKPPLLGQQAVDQFLFDSRQGFCEHYASAFAFLARAAGIPARVVVGYQGGEYNPIGRFWQVRSSDAHAWVEIWLSGPRQWLRVDPTAAVAPGRLEQAAEQALPALRSDGGAAGVLPPQWLRRWRQQWTAANFAWQQWVVGYDASRQQGVFQRLGLGTRVDGGSVVRGLLIGMLLAVLPLMLWWRRRPAQAPMAAGWELIRQGLAKRSIAAGPALGPLELLKAARGLPRDDYRRLKRLVNEYIELRYRRQVADAGRERRWLRQARRWK</sequence>
<dbReference type="Pfam" id="PF11992">
    <property type="entry name" value="TgpA_N"/>
    <property type="match status" value="1"/>
</dbReference>
<accession>A0A1S1X1C0</accession>
<dbReference type="InterPro" id="IPR021878">
    <property type="entry name" value="TgpA_N"/>
</dbReference>
<dbReference type="Proteomes" id="UP000180088">
    <property type="component" value="Unassembled WGS sequence"/>
</dbReference>
<dbReference type="SMART" id="SM00460">
    <property type="entry name" value="TGc"/>
    <property type="match status" value="1"/>
</dbReference>
<evidence type="ECO:0000313" key="4">
    <source>
        <dbReference type="Proteomes" id="UP000180088"/>
    </source>
</evidence>
<protein>
    <submittedName>
        <fullName evidence="3">Transglutaminase</fullName>
    </submittedName>
</protein>
<dbReference type="InterPro" id="IPR052901">
    <property type="entry name" value="Bact_TGase-like"/>
</dbReference>
<dbReference type="PANTHER" id="PTHR42736">
    <property type="entry name" value="PROTEIN-GLUTAMINE GAMMA-GLUTAMYLTRANSFERASE"/>
    <property type="match status" value="1"/>
</dbReference>
<evidence type="ECO:0000259" key="2">
    <source>
        <dbReference type="SMART" id="SM00460"/>
    </source>
</evidence>
<feature type="transmembrane region" description="Helical" evidence="1">
    <location>
        <begin position="160"/>
        <end position="178"/>
    </location>
</feature>
<evidence type="ECO:0000313" key="3">
    <source>
        <dbReference type="EMBL" id="OHX12986.1"/>
    </source>
</evidence>
<dbReference type="Gene3D" id="3.10.620.30">
    <property type="match status" value="1"/>
</dbReference>
<reference evidence="3 4" key="1">
    <citation type="submission" date="2016-09" db="EMBL/GenBank/DDBJ databases">
        <title>Chromobacterium muskegensis sp. nov., an insecticidal bacterium isolated from Sphagnum bogs.</title>
        <authorList>
            <person name="Sparks M.E."/>
            <person name="Blackburn M.B."/>
            <person name="Gundersen-Rindal D.E."/>
            <person name="Mitchell A."/>
            <person name="Farrar R."/>
            <person name="Kuhar D."/>
        </authorList>
    </citation>
    <scope>NUCLEOTIDE SEQUENCE [LARGE SCALE GENOMIC DNA]</scope>
    <source>
        <strain evidence="3 4">37-2</strain>
    </source>
</reference>